<dbReference type="STRING" id="199890.A0A182PPV9"/>
<reference evidence="1" key="2">
    <citation type="submission" date="2020-05" db="UniProtKB">
        <authorList>
            <consortium name="EnsemblMetazoa"/>
        </authorList>
    </citation>
    <scope>IDENTIFICATION</scope>
    <source>
        <strain evidence="1">Epiroticus2</strain>
    </source>
</reference>
<dbReference type="EnsemblMetazoa" id="AEPI008989-RA">
    <property type="protein sequence ID" value="AEPI008989-PA"/>
    <property type="gene ID" value="AEPI008989"/>
</dbReference>
<protein>
    <submittedName>
        <fullName evidence="1">Uncharacterized protein</fullName>
    </submittedName>
</protein>
<proteinExistence type="predicted"/>
<dbReference type="AlphaFoldDB" id="A0A182PPV9"/>
<sequence>MLGDSQRYEAKRLEIDAWLSRMETITERMGPVATTADVLDIQQKEQK</sequence>
<dbReference type="VEuPathDB" id="VectorBase:AEPI008989"/>
<name>A0A182PPV9_9DIPT</name>
<dbReference type="Proteomes" id="UP000075885">
    <property type="component" value="Unassembled WGS sequence"/>
</dbReference>
<evidence type="ECO:0000313" key="1">
    <source>
        <dbReference type="EnsemblMetazoa" id="AEPI008989-PA"/>
    </source>
</evidence>
<keyword evidence="2" id="KW-1185">Reference proteome</keyword>
<organism evidence="1 2">
    <name type="scientific">Anopheles epiroticus</name>
    <dbReference type="NCBI Taxonomy" id="199890"/>
    <lineage>
        <taxon>Eukaryota</taxon>
        <taxon>Metazoa</taxon>
        <taxon>Ecdysozoa</taxon>
        <taxon>Arthropoda</taxon>
        <taxon>Hexapoda</taxon>
        <taxon>Insecta</taxon>
        <taxon>Pterygota</taxon>
        <taxon>Neoptera</taxon>
        <taxon>Endopterygota</taxon>
        <taxon>Diptera</taxon>
        <taxon>Nematocera</taxon>
        <taxon>Culicoidea</taxon>
        <taxon>Culicidae</taxon>
        <taxon>Anophelinae</taxon>
        <taxon>Anopheles</taxon>
    </lineage>
</organism>
<reference evidence="2" key="1">
    <citation type="submission" date="2013-03" db="EMBL/GenBank/DDBJ databases">
        <title>The Genome Sequence of Anopheles epiroticus epiroticus2.</title>
        <authorList>
            <consortium name="The Broad Institute Genomics Platform"/>
            <person name="Neafsey D.E."/>
            <person name="Howell P."/>
            <person name="Walker B."/>
            <person name="Young S.K."/>
            <person name="Zeng Q."/>
            <person name="Gargeya S."/>
            <person name="Fitzgerald M."/>
            <person name="Haas B."/>
            <person name="Abouelleil A."/>
            <person name="Allen A.W."/>
            <person name="Alvarado L."/>
            <person name="Arachchi H.M."/>
            <person name="Berlin A.M."/>
            <person name="Chapman S.B."/>
            <person name="Gainer-Dewar J."/>
            <person name="Goldberg J."/>
            <person name="Griggs A."/>
            <person name="Gujja S."/>
            <person name="Hansen M."/>
            <person name="Howarth C."/>
            <person name="Imamovic A."/>
            <person name="Ireland A."/>
            <person name="Larimer J."/>
            <person name="McCowan C."/>
            <person name="Murphy C."/>
            <person name="Pearson M."/>
            <person name="Poon T.W."/>
            <person name="Priest M."/>
            <person name="Roberts A."/>
            <person name="Saif S."/>
            <person name="Shea T."/>
            <person name="Sisk P."/>
            <person name="Sykes S."/>
            <person name="Wortman J."/>
            <person name="Nusbaum C."/>
            <person name="Birren B."/>
        </authorList>
    </citation>
    <scope>NUCLEOTIDE SEQUENCE [LARGE SCALE GENOMIC DNA]</scope>
    <source>
        <strain evidence="2">Epiroticus2</strain>
    </source>
</reference>
<evidence type="ECO:0000313" key="2">
    <source>
        <dbReference type="Proteomes" id="UP000075885"/>
    </source>
</evidence>
<accession>A0A182PPV9</accession>